<evidence type="ECO:0000313" key="5">
    <source>
        <dbReference type="Proteomes" id="UP001500325"/>
    </source>
</evidence>
<keyword evidence="3" id="KW-1133">Transmembrane helix</keyword>
<organism evidence="4 5">
    <name type="scientific">Pseudonocardia yuanmonensis</name>
    <dbReference type="NCBI Taxonomy" id="1095914"/>
    <lineage>
        <taxon>Bacteria</taxon>
        <taxon>Bacillati</taxon>
        <taxon>Actinomycetota</taxon>
        <taxon>Actinomycetes</taxon>
        <taxon>Pseudonocardiales</taxon>
        <taxon>Pseudonocardiaceae</taxon>
        <taxon>Pseudonocardia</taxon>
    </lineage>
</organism>
<keyword evidence="3" id="KW-0472">Membrane</keyword>
<protein>
    <recommendedName>
        <fullName evidence="6">Phosphatidylglycerophosphate synthase</fullName>
    </recommendedName>
</protein>
<dbReference type="InterPro" id="IPR043130">
    <property type="entry name" value="CDP-OH_PTrfase_TM_dom"/>
</dbReference>
<dbReference type="Gene3D" id="1.20.120.1760">
    <property type="match status" value="1"/>
</dbReference>
<keyword evidence="3" id="KW-0812">Transmembrane</keyword>
<reference evidence="5" key="1">
    <citation type="journal article" date="2019" name="Int. J. Syst. Evol. Microbiol.">
        <title>The Global Catalogue of Microorganisms (GCM) 10K type strain sequencing project: providing services to taxonomists for standard genome sequencing and annotation.</title>
        <authorList>
            <consortium name="The Broad Institute Genomics Platform"/>
            <consortium name="The Broad Institute Genome Sequencing Center for Infectious Disease"/>
            <person name="Wu L."/>
            <person name="Ma J."/>
        </authorList>
    </citation>
    <scope>NUCLEOTIDE SEQUENCE [LARGE SCALE GENOMIC DNA]</scope>
    <source>
        <strain evidence="5">JCM 18055</strain>
    </source>
</reference>
<feature type="transmembrane region" description="Helical" evidence="3">
    <location>
        <begin position="44"/>
        <end position="63"/>
    </location>
</feature>
<dbReference type="InterPro" id="IPR048254">
    <property type="entry name" value="CDP_ALCOHOL_P_TRANSF_CS"/>
</dbReference>
<feature type="transmembrane region" description="Helical" evidence="3">
    <location>
        <begin position="145"/>
        <end position="172"/>
    </location>
</feature>
<evidence type="ECO:0000256" key="3">
    <source>
        <dbReference type="SAM" id="Phobius"/>
    </source>
</evidence>
<dbReference type="Proteomes" id="UP001500325">
    <property type="component" value="Unassembled WGS sequence"/>
</dbReference>
<keyword evidence="5" id="KW-1185">Reference proteome</keyword>
<dbReference type="EMBL" id="BAABIC010000032">
    <property type="protein sequence ID" value="GAA4711617.1"/>
    <property type="molecule type" value="Genomic_DNA"/>
</dbReference>
<feature type="transmembrane region" description="Helical" evidence="3">
    <location>
        <begin position="100"/>
        <end position="120"/>
    </location>
</feature>
<keyword evidence="1 2" id="KW-0808">Transferase</keyword>
<comment type="caution">
    <text evidence="4">The sequence shown here is derived from an EMBL/GenBank/DDBJ whole genome shotgun (WGS) entry which is preliminary data.</text>
</comment>
<proteinExistence type="inferred from homology"/>
<sequence length="245" mass="24425">MYLQSPLTTSPGTALPLDRQQAAAAGAQLVLLTALTAATGLGPAGWLAGAAYAAGLHALLGGAARRARAETLGPADLVTLGRAVLIGGVTALVVDGLGSVGPAVLPLVGLASVALALDFVDGRVARRTGTASALGARFDMETDAFLLLVLSVQVAAVAGPWVLVIGGLRYAFVAAGRVLPWLTGSLPPRFSAKAVAAAQGIVLVVAAAGILPVAAAVVLVAGALTALLWSFGRDTLVLYRRRAAL</sequence>
<name>A0ABP8XQF4_9PSEU</name>
<dbReference type="InterPro" id="IPR000462">
    <property type="entry name" value="CDP-OH_P_trans"/>
</dbReference>
<dbReference type="RefSeq" id="WP_345384395.1">
    <property type="nucleotide sequence ID" value="NZ_BAABIC010000032.1"/>
</dbReference>
<comment type="similarity">
    <text evidence="2">Belongs to the CDP-alcohol phosphatidyltransferase class-I family.</text>
</comment>
<accession>A0ABP8XQF4</accession>
<dbReference type="PROSITE" id="PS00379">
    <property type="entry name" value="CDP_ALCOHOL_P_TRANSF"/>
    <property type="match status" value="1"/>
</dbReference>
<evidence type="ECO:0000313" key="4">
    <source>
        <dbReference type="EMBL" id="GAA4711617.1"/>
    </source>
</evidence>
<evidence type="ECO:0000256" key="1">
    <source>
        <dbReference type="ARBA" id="ARBA00022679"/>
    </source>
</evidence>
<feature type="transmembrane region" description="Helical" evidence="3">
    <location>
        <begin position="75"/>
        <end position="94"/>
    </location>
</feature>
<dbReference type="Pfam" id="PF01066">
    <property type="entry name" value="CDP-OH_P_transf"/>
    <property type="match status" value="1"/>
</dbReference>
<evidence type="ECO:0000256" key="2">
    <source>
        <dbReference type="RuleBase" id="RU003750"/>
    </source>
</evidence>
<gene>
    <name evidence="4" type="ORF">GCM10023215_62510</name>
</gene>
<evidence type="ECO:0008006" key="6">
    <source>
        <dbReference type="Google" id="ProtNLM"/>
    </source>
</evidence>
<feature type="transmembrane region" description="Helical" evidence="3">
    <location>
        <begin position="201"/>
        <end position="232"/>
    </location>
</feature>